<keyword evidence="3" id="KW-1185">Reference proteome</keyword>
<gene>
    <name evidence="2" type="ORF">OCU04_007560</name>
</gene>
<protein>
    <submittedName>
        <fullName evidence="2">Uncharacterized protein</fullName>
    </submittedName>
</protein>
<evidence type="ECO:0000313" key="3">
    <source>
        <dbReference type="Proteomes" id="UP001152300"/>
    </source>
</evidence>
<accession>A0A9X0AJ16</accession>
<sequence>MSVRQTSKSSESPKATAAQKRQAGTKGVDLGLQSARSIGRDVPAQGFYFRDVVHGFDDYDYDHDFGSRISAVLMKNQNATADDSKFRRAVFAVVSVFK</sequence>
<reference evidence="2" key="1">
    <citation type="submission" date="2022-11" db="EMBL/GenBank/DDBJ databases">
        <title>Genome Resource of Sclerotinia nivalis Strain SnTB1, a Plant Pathogen Isolated from American Ginseng.</title>
        <authorList>
            <person name="Fan S."/>
        </authorList>
    </citation>
    <scope>NUCLEOTIDE SEQUENCE</scope>
    <source>
        <strain evidence="2">SnTB1</strain>
    </source>
</reference>
<comment type="caution">
    <text evidence="2">The sequence shown here is derived from an EMBL/GenBank/DDBJ whole genome shotgun (WGS) entry which is preliminary data.</text>
</comment>
<evidence type="ECO:0000313" key="2">
    <source>
        <dbReference type="EMBL" id="KAJ8063695.1"/>
    </source>
</evidence>
<dbReference type="AlphaFoldDB" id="A0A9X0AJ16"/>
<dbReference type="EMBL" id="JAPEIS010000008">
    <property type="protein sequence ID" value="KAJ8063695.1"/>
    <property type="molecule type" value="Genomic_DNA"/>
</dbReference>
<organism evidence="2 3">
    <name type="scientific">Sclerotinia nivalis</name>
    <dbReference type="NCBI Taxonomy" id="352851"/>
    <lineage>
        <taxon>Eukaryota</taxon>
        <taxon>Fungi</taxon>
        <taxon>Dikarya</taxon>
        <taxon>Ascomycota</taxon>
        <taxon>Pezizomycotina</taxon>
        <taxon>Leotiomycetes</taxon>
        <taxon>Helotiales</taxon>
        <taxon>Sclerotiniaceae</taxon>
        <taxon>Sclerotinia</taxon>
    </lineage>
</organism>
<proteinExistence type="predicted"/>
<dbReference type="Proteomes" id="UP001152300">
    <property type="component" value="Unassembled WGS sequence"/>
</dbReference>
<evidence type="ECO:0000256" key="1">
    <source>
        <dbReference type="SAM" id="MobiDB-lite"/>
    </source>
</evidence>
<feature type="compositionally biased region" description="Polar residues" evidence="1">
    <location>
        <begin position="1"/>
        <end position="13"/>
    </location>
</feature>
<feature type="region of interest" description="Disordered" evidence="1">
    <location>
        <begin position="1"/>
        <end position="28"/>
    </location>
</feature>
<name>A0A9X0AJ16_9HELO</name>